<evidence type="ECO:0000313" key="3">
    <source>
        <dbReference type="Proteomes" id="UP000093695"/>
    </source>
</evidence>
<keyword evidence="1" id="KW-0472">Membrane</keyword>
<reference evidence="2 3" key="1">
    <citation type="journal article" date="2015" name="Genome Announc.">
        <title>Draft Genome Sequence of Norvancomycin-Producing Strain Amycolatopsis orientalis CPCC200066.</title>
        <authorList>
            <person name="Lei X."/>
            <person name="Yuan F."/>
            <person name="Shi Y."/>
            <person name="Li X."/>
            <person name="Wang L."/>
            <person name="Hong B."/>
        </authorList>
    </citation>
    <scope>NUCLEOTIDE SEQUENCE [LARGE SCALE GENOMIC DNA]</scope>
    <source>
        <strain evidence="2 3">B-37</strain>
    </source>
</reference>
<dbReference type="STRING" id="31958.SD37_07690"/>
<accession>A0A193BTK7</accession>
<proteinExistence type="predicted"/>
<name>A0A193BTK7_AMYOR</name>
<evidence type="ECO:0000256" key="1">
    <source>
        <dbReference type="SAM" id="Phobius"/>
    </source>
</evidence>
<dbReference type="AlphaFoldDB" id="A0A193BTK7"/>
<feature type="transmembrane region" description="Helical" evidence="1">
    <location>
        <begin position="56"/>
        <end position="73"/>
    </location>
</feature>
<evidence type="ECO:0000313" key="2">
    <source>
        <dbReference type="EMBL" id="ANN15551.1"/>
    </source>
</evidence>
<keyword evidence="3" id="KW-1185">Reference proteome</keyword>
<dbReference type="Proteomes" id="UP000093695">
    <property type="component" value="Chromosome"/>
</dbReference>
<feature type="transmembrane region" description="Helical" evidence="1">
    <location>
        <begin position="31"/>
        <end position="50"/>
    </location>
</feature>
<organism evidence="2 3">
    <name type="scientific">Amycolatopsis orientalis</name>
    <name type="common">Nocardia orientalis</name>
    <dbReference type="NCBI Taxonomy" id="31958"/>
    <lineage>
        <taxon>Bacteria</taxon>
        <taxon>Bacillati</taxon>
        <taxon>Actinomycetota</taxon>
        <taxon>Actinomycetes</taxon>
        <taxon>Pseudonocardiales</taxon>
        <taxon>Pseudonocardiaceae</taxon>
        <taxon>Amycolatopsis</taxon>
    </lineage>
</organism>
<gene>
    <name evidence="2" type="ORF">SD37_07690</name>
</gene>
<keyword evidence="1" id="KW-0812">Transmembrane</keyword>
<keyword evidence="1" id="KW-1133">Transmembrane helix</keyword>
<protein>
    <recommendedName>
        <fullName evidence="4">DUF304 domain-containing protein</fullName>
    </recommendedName>
</protein>
<dbReference type="RefSeq" id="WP_044852463.1">
    <property type="nucleotide sequence ID" value="NZ_CP016174.1"/>
</dbReference>
<dbReference type="KEGG" id="aori:SD37_07690"/>
<sequence>MHEGQIDLLPGERVIWAGHPVRRPLFNPGDYFNVPFGLLWLGGVTAFFVYHHETTFHVVAWFVLTVAGVFHLAGRPLIRYLRLASTTYAVTDGRVIATSSLVRRKDESAPLAELDDPVVTPGPGKTGTITFGKLGVLAWASANYGTGHGKDRKAPVILVGVSEVGKVREKLAKAVEEARQRNEPPEVHAVGE</sequence>
<evidence type="ECO:0008006" key="4">
    <source>
        <dbReference type="Google" id="ProtNLM"/>
    </source>
</evidence>
<dbReference type="eggNOG" id="ENOG5030VQW">
    <property type="taxonomic scope" value="Bacteria"/>
</dbReference>
<dbReference type="EMBL" id="CP016174">
    <property type="protein sequence ID" value="ANN15551.1"/>
    <property type="molecule type" value="Genomic_DNA"/>
</dbReference>